<feature type="binding site" evidence="11">
    <location>
        <position position="228"/>
    </location>
    <ligand>
        <name>FMN</name>
        <dbReference type="ChEBI" id="CHEBI:58210"/>
    </ligand>
</feature>
<comment type="caution">
    <text evidence="13">The sequence shown here is derived from an EMBL/GenBank/DDBJ whole genome shotgun (WGS) entry which is preliminary data.</text>
</comment>
<dbReference type="HAMAP" id="MF_00225">
    <property type="entry name" value="DHO_dh_type2"/>
    <property type="match status" value="1"/>
</dbReference>
<evidence type="ECO:0000259" key="12">
    <source>
        <dbReference type="Pfam" id="PF01180"/>
    </source>
</evidence>
<comment type="cofactor">
    <cofactor evidence="11">
        <name>FMN</name>
        <dbReference type="ChEBI" id="CHEBI:58210"/>
    </cofactor>
    <text evidence="11">Binds 1 FMN per subunit.</text>
</comment>
<evidence type="ECO:0000256" key="3">
    <source>
        <dbReference type="ARBA" id="ARBA00005161"/>
    </source>
</evidence>
<comment type="subunit">
    <text evidence="11">Monomer.</text>
</comment>
<evidence type="ECO:0000256" key="8">
    <source>
        <dbReference type="ARBA" id="ARBA00023002"/>
    </source>
</evidence>
<dbReference type="InterPro" id="IPR005720">
    <property type="entry name" value="Dihydroorotate_DH_cat"/>
</dbReference>
<dbReference type="InterPro" id="IPR013785">
    <property type="entry name" value="Aldolase_TIM"/>
</dbReference>
<keyword evidence="14" id="KW-1185">Reference proteome</keyword>
<dbReference type="PANTHER" id="PTHR48109">
    <property type="entry name" value="DIHYDROOROTATE DEHYDROGENASE (QUINONE), MITOCHONDRIAL-RELATED"/>
    <property type="match status" value="1"/>
</dbReference>
<evidence type="ECO:0000256" key="1">
    <source>
        <dbReference type="ARBA" id="ARBA00003125"/>
    </source>
</evidence>
<feature type="binding site" evidence="11">
    <location>
        <position position="91"/>
    </location>
    <ligand>
        <name>FMN</name>
        <dbReference type="ChEBI" id="CHEBI:58210"/>
    </ligand>
</feature>
<organism evidence="13 14">
    <name type="scientific">Arthrobacter gallicola</name>
    <dbReference type="NCBI Taxonomy" id="2762225"/>
    <lineage>
        <taxon>Bacteria</taxon>
        <taxon>Bacillati</taxon>
        <taxon>Actinomycetota</taxon>
        <taxon>Actinomycetes</taxon>
        <taxon>Micrococcales</taxon>
        <taxon>Micrococcaceae</taxon>
        <taxon>Arthrobacter</taxon>
    </lineage>
</organism>
<evidence type="ECO:0000256" key="2">
    <source>
        <dbReference type="ARBA" id="ARBA00004370"/>
    </source>
</evidence>
<name>A0ABR8UNR4_9MICC</name>
<keyword evidence="6 11" id="KW-0288">FMN</keyword>
<protein>
    <recommendedName>
        <fullName evidence="11">Dihydroorotate dehydrogenase (quinone)</fullName>
        <ecNumber evidence="11">1.3.5.2</ecNumber>
    </recommendedName>
    <alternativeName>
        <fullName evidence="11">DHOdehase</fullName>
        <shortName evidence="11">DHOD</shortName>
        <shortName evidence="11">DHODase</shortName>
    </alternativeName>
    <alternativeName>
        <fullName evidence="11">Dihydroorotate oxidase</fullName>
    </alternativeName>
</protein>
<feature type="binding site" evidence="11">
    <location>
        <position position="71"/>
    </location>
    <ligand>
        <name>substrate</name>
    </ligand>
</feature>
<feature type="binding site" evidence="11">
    <location>
        <position position="153"/>
    </location>
    <ligand>
        <name>FMN</name>
        <dbReference type="ChEBI" id="CHEBI:58210"/>
    </ligand>
</feature>
<keyword evidence="5 11" id="KW-0285">Flavoprotein</keyword>
<keyword evidence="11" id="KW-1003">Cell membrane</keyword>
<dbReference type="RefSeq" id="WP_191806551.1">
    <property type="nucleotide sequence ID" value="NZ_JACSQD010000001.1"/>
</dbReference>
<dbReference type="NCBIfam" id="NF003652">
    <property type="entry name" value="PRK05286.2-5"/>
    <property type="match status" value="1"/>
</dbReference>
<dbReference type="PROSITE" id="PS00912">
    <property type="entry name" value="DHODEHASE_2"/>
    <property type="match status" value="1"/>
</dbReference>
<accession>A0ABR8UNR4</accession>
<feature type="binding site" evidence="11">
    <location>
        <position position="186"/>
    </location>
    <ligand>
        <name>substrate</name>
    </ligand>
</feature>
<dbReference type="NCBIfam" id="NF003648">
    <property type="entry name" value="PRK05286.2-1"/>
    <property type="match status" value="1"/>
</dbReference>
<dbReference type="InterPro" id="IPR001295">
    <property type="entry name" value="Dihydroorotate_DH_CS"/>
</dbReference>
<evidence type="ECO:0000256" key="7">
    <source>
        <dbReference type="ARBA" id="ARBA00022975"/>
    </source>
</evidence>
<evidence type="ECO:0000256" key="6">
    <source>
        <dbReference type="ARBA" id="ARBA00022643"/>
    </source>
</evidence>
<comment type="subcellular location">
    <subcellularLocation>
        <location evidence="11">Cell membrane</location>
        <topology evidence="11">Peripheral membrane protein</topology>
    </subcellularLocation>
    <subcellularLocation>
        <location evidence="2">Membrane</location>
    </subcellularLocation>
</comment>
<proteinExistence type="inferred from homology"/>
<dbReference type="PROSITE" id="PS00911">
    <property type="entry name" value="DHODEHASE_1"/>
    <property type="match status" value="1"/>
</dbReference>
<dbReference type="EMBL" id="JACSQD010000001">
    <property type="protein sequence ID" value="MBD7994183.1"/>
    <property type="molecule type" value="Genomic_DNA"/>
</dbReference>
<feature type="binding site" evidence="11">
    <location>
        <position position="311"/>
    </location>
    <ligand>
        <name>FMN</name>
        <dbReference type="ChEBI" id="CHEBI:58210"/>
    </ligand>
</feature>
<dbReference type="Gene3D" id="3.20.20.70">
    <property type="entry name" value="Aldolase class I"/>
    <property type="match status" value="1"/>
</dbReference>
<evidence type="ECO:0000313" key="14">
    <source>
        <dbReference type="Proteomes" id="UP000609874"/>
    </source>
</evidence>
<comment type="similarity">
    <text evidence="4 11">Belongs to the dihydroorotate dehydrogenase family. Type 2 subfamily.</text>
</comment>
<feature type="binding site" evidence="11">
    <location>
        <position position="186"/>
    </location>
    <ligand>
        <name>FMN</name>
        <dbReference type="ChEBI" id="CHEBI:58210"/>
    </ligand>
</feature>
<feature type="binding site" evidence="11">
    <location>
        <position position="282"/>
    </location>
    <ligand>
        <name>FMN</name>
        <dbReference type="ChEBI" id="CHEBI:58210"/>
    </ligand>
</feature>
<comment type="catalytic activity">
    <reaction evidence="10 11">
        <text>(S)-dihydroorotate + a quinone = orotate + a quinol</text>
        <dbReference type="Rhea" id="RHEA:30187"/>
        <dbReference type="ChEBI" id="CHEBI:24646"/>
        <dbReference type="ChEBI" id="CHEBI:30839"/>
        <dbReference type="ChEBI" id="CHEBI:30864"/>
        <dbReference type="ChEBI" id="CHEBI:132124"/>
        <dbReference type="EC" id="1.3.5.2"/>
    </reaction>
</comment>
<comment type="pathway">
    <text evidence="3 11">Pyrimidine metabolism; UMP biosynthesis via de novo pathway; orotate from (S)-dihydroorotate (quinone route): step 1/1.</text>
</comment>
<evidence type="ECO:0000256" key="10">
    <source>
        <dbReference type="ARBA" id="ARBA00048639"/>
    </source>
</evidence>
<evidence type="ECO:0000256" key="11">
    <source>
        <dbReference type="HAMAP-Rule" id="MF_00225"/>
    </source>
</evidence>
<gene>
    <name evidence="11" type="primary">pyrD</name>
    <name evidence="13" type="ORF">H9639_02590</name>
</gene>
<feature type="binding site" evidence="11">
    <location>
        <begin position="67"/>
        <end position="71"/>
    </location>
    <ligand>
        <name>FMN</name>
        <dbReference type="ChEBI" id="CHEBI:58210"/>
    </ligand>
</feature>
<keyword evidence="9 11" id="KW-0472">Membrane</keyword>
<dbReference type="SUPFAM" id="SSF51395">
    <property type="entry name" value="FMN-linked oxidoreductases"/>
    <property type="match status" value="1"/>
</dbReference>
<dbReference type="NCBIfam" id="TIGR01036">
    <property type="entry name" value="pyrD_sub2"/>
    <property type="match status" value="1"/>
</dbReference>
<feature type="binding site" evidence="11">
    <location>
        <begin position="332"/>
        <end position="333"/>
    </location>
    <ligand>
        <name>FMN</name>
        <dbReference type="ChEBI" id="CHEBI:58210"/>
    </ligand>
</feature>
<feature type="binding site" evidence="11">
    <location>
        <begin position="116"/>
        <end position="120"/>
    </location>
    <ligand>
        <name>substrate</name>
    </ligand>
</feature>
<dbReference type="CDD" id="cd04738">
    <property type="entry name" value="DHOD_2_like"/>
    <property type="match status" value="1"/>
</dbReference>
<dbReference type="EC" id="1.3.5.2" evidence="11"/>
<feature type="domain" description="Dihydroorotate dehydrogenase catalytic" evidence="12">
    <location>
        <begin position="50"/>
        <end position="352"/>
    </location>
</feature>
<evidence type="ECO:0000313" key="13">
    <source>
        <dbReference type="EMBL" id="MBD7994183.1"/>
    </source>
</evidence>
<sequence>MRVYPTFFRIVFSGMDPEKAHKFGYQMIRAVACTPAAPVMRALMRPAPELATQALGLTFPSPFGVAAGFDKEGAAIVALSNLGFGHVEIGTVTAQAQPGNAKPRLFRLVEDRAVINRMGFNNDGAAAVAPRIKKALDGLHRRWGRSRPIVGVNIGKTKKVDLADAVEDYLASTRLLAADADYLVVNVSSPNTPGLRQLQNIDSLRPLLTSVGRTADEAAGRHVPLLVKIAPDLTDEDIDDVARLALDLKLDGVVATNTTVRRDGLVTNPETVIAAGVGGLSGAPLKERSLQVLRRLRTALGDGPVIISVGGVETGSDVQQRLEAGANLVQGYTAFLYEGPFWAARINRQLRRLRRRTS</sequence>
<feature type="active site" description="Nucleophile" evidence="11">
    <location>
        <position position="189"/>
    </location>
</feature>
<feature type="binding site" evidence="11">
    <location>
        <position position="191"/>
    </location>
    <ligand>
        <name>substrate</name>
    </ligand>
</feature>
<dbReference type="PANTHER" id="PTHR48109:SF4">
    <property type="entry name" value="DIHYDROOROTATE DEHYDROGENASE (QUINONE), MITOCHONDRIAL"/>
    <property type="match status" value="1"/>
</dbReference>
<evidence type="ECO:0000256" key="4">
    <source>
        <dbReference type="ARBA" id="ARBA00005359"/>
    </source>
</evidence>
<dbReference type="InterPro" id="IPR005719">
    <property type="entry name" value="Dihydroorotate_DH_2"/>
</dbReference>
<dbReference type="Pfam" id="PF01180">
    <property type="entry name" value="DHO_dh"/>
    <property type="match status" value="1"/>
</dbReference>
<dbReference type="InterPro" id="IPR050074">
    <property type="entry name" value="DHO_dehydrogenase"/>
</dbReference>
<comment type="function">
    <text evidence="1 11">Catalyzes the conversion of dihydroorotate to orotate with quinone as electron acceptor.</text>
</comment>
<feature type="binding site" evidence="11">
    <location>
        <position position="256"/>
    </location>
    <ligand>
        <name>FMN</name>
        <dbReference type="ChEBI" id="CHEBI:58210"/>
    </ligand>
</feature>
<keyword evidence="7 11" id="KW-0665">Pyrimidine biosynthesis</keyword>
<evidence type="ECO:0000256" key="5">
    <source>
        <dbReference type="ARBA" id="ARBA00022630"/>
    </source>
</evidence>
<evidence type="ECO:0000256" key="9">
    <source>
        <dbReference type="ARBA" id="ARBA00023136"/>
    </source>
</evidence>
<reference evidence="13 14" key="1">
    <citation type="submission" date="2020-08" db="EMBL/GenBank/DDBJ databases">
        <title>A Genomic Blueprint of the Chicken Gut Microbiome.</title>
        <authorList>
            <person name="Gilroy R."/>
            <person name="Ravi A."/>
            <person name="Getino M."/>
            <person name="Pursley I."/>
            <person name="Horton D.L."/>
            <person name="Alikhan N.-F."/>
            <person name="Baker D."/>
            <person name="Gharbi K."/>
            <person name="Hall N."/>
            <person name="Watson M."/>
            <person name="Adriaenssens E.M."/>
            <person name="Foster-Nyarko E."/>
            <person name="Jarju S."/>
            <person name="Secka A."/>
            <person name="Antonio M."/>
            <person name="Oren A."/>
            <person name="Chaudhuri R."/>
            <person name="La Ragione R.M."/>
            <person name="Hildebrand F."/>
            <person name="Pallen M.J."/>
        </authorList>
    </citation>
    <scope>NUCLEOTIDE SEQUENCE [LARGE SCALE GENOMIC DNA]</scope>
    <source>
        <strain evidence="13 14">Sa2CUA1</strain>
    </source>
</reference>
<keyword evidence="8 11" id="KW-0560">Oxidoreductase</keyword>
<dbReference type="GO" id="GO:0106430">
    <property type="term" value="F:dihydroorotate dehydrogenase (quinone) activity"/>
    <property type="evidence" value="ECO:0007669"/>
    <property type="project" value="UniProtKB-EC"/>
</dbReference>
<feature type="binding site" evidence="11">
    <location>
        <begin position="257"/>
        <end position="258"/>
    </location>
    <ligand>
        <name>substrate</name>
    </ligand>
</feature>
<dbReference type="Proteomes" id="UP000609874">
    <property type="component" value="Unassembled WGS sequence"/>
</dbReference>